<evidence type="ECO:0000256" key="2">
    <source>
        <dbReference type="SAM" id="Phobius"/>
    </source>
</evidence>
<keyword evidence="2" id="KW-1133">Transmembrane helix</keyword>
<name>A0ABR2GF66_9ROSI</name>
<dbReference type="Gene3D" id="3.90.550.50">
    <property type="match status" value="1"/>
</dbReference>
<keyword evidence="4" id="KW-1185">Reference proteome</keyword>
<sequence length="468" mass="54220">MTPPQPQQRTPQHFYKLSVMYLFIAMILLYILYSNLLLTKNDTDKTYPNLSTKLHSSTPNSSSSSSSLSPVSIEIVEPSEQYHHHYDTELKHIAFGIAASSNLWGTRKEYIKAWWRPNETRGVVWVDKRVKSYRNENLPPIRVSQDTSRFKYTNTQGSRSALRITRVVSETLKLGMKDVRWFVMGDDDTVFIVNNVVRVLSKYDHTQFYYVGSASESHIQNIFFSYAMAYGGGGFAISYPLAKELSEMQDKCIQRYPGLYGSDDRIQACMAELGVPLTRELGFHQYDVYGDLLGLLGAHPVTPLASLHHLDVVEPIFPGMKRAKAIKHLLEAAEQDSASLMQQSICYDPKRYWSISVSWGYVVQILRGVMSPRELEMPSRTFLNWYKRADYTAYAFNTRPVERHPCQNSFIFYMGKVKFDRTRRQTIGVYFRHKSKSSRCRWRMASPEKLDSVVILKKRDDQRWRKVQ</sequence>
<feature type="region of interest" description="Disordered" evidence="1">
    <location>
        <begin position="50"/>
        <end position="69"/>
    </location>
</feature>
<evidence type="ECO:0000313" key="3">
    <source>
        <dbReference type="EMBL" id="KAK8601518.1"/>
    </source>
</evidence>
<accession>A0ABR2GF66</accession>
<reference evidence="3 4" key="1">
    <citation type="journal article" date="2024" name="G3 (Bethesda)">
        <title>Genome assembly of Hibiscus sabdariffa L. provides insights into metabolisms of medicinal natural products.</title>
        <authorList>
            <person name="Kim T."/>
        </authorList>
    </citation>
    <scope>NUCLEOTIDE SEQUENCE [LARGE SCALE GENOMIC DNA]</scope>
    <source>
        <strain evidence="3">TK-2024</strain>
        <tissue evidence="3">Old leaves</tissue>
    </source>
</reference>
<gene>
    <name evidence="3" type="ORF">V6N12_051348</name>
</gene>
<dbReference type="PANTHER" id="PTHR10811">
    <property type="entry name" value="FRINGE-RELATED"/>
    <property type="match status" value="1"/>
</dbReference>
<comment type="caution">
    <text evidence="3">The sequence shown here is derived from an EMBL/GenBank/DDBJ whole genome shotgun (WGS) entry which is preliminary data.</text>
</comment>
<dbReference type="Proteomes" id="UP001472677">
    <property type="component" value="Unassembled WGS sequence"/>
</dbReference>
<dbReference type="EMBL" id="JBBPBM010000001">
    <property type="protein sequence ID" value="KAK8601518.1"/>
    <property type="molecule type" value="Genomic_DNA"/>
</dbReference>
<proteinExistence type="predicted"/>
<keyword evidence="2" id="KW-0472">Membrane</keyword>
<feature type="transmembrane region" description="Helical" evidence="2">
    <location>
        <begin position="20"/>
        <end position="38"/>
    </location>
</feature>
<organism evidence="3 4">
    <name type="scientific">Hibiscus sabdariffa</name>
    <name type="common">roselle</name>
    <dbReference type="NCBI Taxonomy" id="183260"/>
    <lineage>
        <taxon>Eukaryota</taxon>
        <taxon>Viridiplantae</taxon>
        <taxon>Streptophyta</taxon>
        <taxon>Embryophyta</taxon>
        <taxon>Tracheophyta</taxon>
        <taxon>Spermatophyta</taxon>
        <taxon>Magnoliopsida</taxon>
        <taxon>eudicotyledons</taxon>
        <taxon>Gunneridae</taxon>
        <taxon>Pentapetalae</taxon>
        <taxon>rosids</taxon>
        <taxon>malvids</taxon>
        <taxon>Malvales</taxon>
        <taxon>Malvaceae</taxon>
        <taxon>Malvoideae</taxon>
        <taxon>Hibiscus</taxon>
    </lineage>
</organism>
<feature type="compositionally biased region" description="Low complexity" evidence="1">
    <location>
        <begin position="51"/>
        <end position="69"/>
    </location>
</feature>
<dbReference type="Pfam" id="PF04646">
    <property type="entry name" value="DUF604"/>
    <property type="match status" value="1"/>
</dbReference>
<keyword evidence="2" id="KW-0812">Transmembrane</keyword>
<protein>
    <submittedName>
        <fullName evidence="3">Uncharacterized protein</fullName>
    </submittedName>
</protein>
<evidence type="ECO:0000313" key="4">
    <source>
        <dbReference type="Proteomes" id="UP001472677"/>
    </source>
</evidence>
<dbReference type="InterPro" id="IPR006740">
    <property type="entry name" value="DUF604"/>
</dbReference>
<evidence type="ECO:0000256" key="1">
    <source>
        <dbReference type="SAM" id="MobiDB-lite"/>
    </source>
</evidence>